<name>A0ABT7PQ32_9BACT</name>
<dbReference type="CDD" id="cd00229">
    <property type="entry name" value="SGNH_hydrolase"/>
    <property type="match status" value="1"/>
</dbReference>
<dbReference type="SUPFAM" id="SSF52266">
    <property type="entry name" value="SGNH hydrolase"/>
    <property type="match status" value="1"/>
</dbReference>
<evidence type="ECO:0000313" key="2">
    <source>
        <dbReference type="EMBL" id="MDM4018602.1"/>
    </source>
</evidence>
<dbReference type="RefSeq" id="WP_289166473.1">
    <property type="nucleotide sequence ID" value="NZ_JASZZN010000023.1"/>
</dbReference>
<proteinExistence type="predicted"/>
<accession>A0ABT7PQ32</accession>
<evidence type="ECO:0000256" key="1">
    <source>
        <dbReference type="SAM" id="SignalP"/>
    </source>
</evidence>
<dbReference type="GO" id="GO:0016787">
    <property type="term" value="F:hydrolase activity"/>
    <property type="evidence" value="ECO:0007669"/>
    <property type="project" value="UniProtKB-KW"/>
</dbReference>
<keyword evidence="3" id="KW-1185">Reference proteome</keyword>
<dbReference type="EMBL" id="JASZZN010000023">
    <property type="protein sequence ID" value="MDM4018602.1"/>
    <property type="molecule type" value="Genomic_DNA"/>
</dbReference>
<protein>
    <submittedName>
        <fullName evidence="2">SGNH/GDSL hydrolase family protein</fullName>
    </submittedName>
</protein>
<organism evidence="2 3">
    <name type="scientific">Roseiconus lacunae</name>
    <dbReference type="NCBI Taxonomy" id="2605694"/>
    <lineage>
        <taxon>Bacteria</taxon>
        <taxon>Pseudomonadati</taxon>
        <taxon>Planctomycetota</taxon>
        <taxon>Planctomycetia</taxon>
        <taxon>Pirellulales</taxon>
        <taxon>Pirellulaceae</taxon>
        <taxon>Roseiconus</taxon>
    </lineage>
</organism>
<comment type="caution">
    <text evidence="2">The sequence shown here is derived from an EMBL/GenBank/DDBJ whole genome shotgun (WGS) entry which is preliminary data.</text>
</comment>
<gene>
    <name evidence="2" type="ORF">QTN89_24330</name>
</gene>
<dbReference type="InterPro" id="IPR036514">
    <property type="entry name" value="SGNH_hydro_sf"/>
</dbReference>
<evidence type="ECO:0000313" key="3">
    <source>
        <dbReference type="Proteomes" id="UP001239462"/>
    </source>
</evidence>
<feature type="signal peptide" evidence="1">
    <location>
        <begin position="1"/>
        <end position="22"/>
    </location>
</feature>
<dbReference type="Gene3D" id="3.40.50.1110">
    <property type="entry name" value="SGNH hydrolase"/>
    <property type="match status" value="1"/>
</dbReference>
<keyword evidence="2" id="KW-0378">Hydrolase</keyword>
<keyword evidence="1" id="KW-0732">Signal</keyword>
<sequence length="240" mass="26075">MPLLRMTSVACLVVAVSFTAAAQRPQNPAFTDPDADPNLPNVLLIGDSISIGYHVDARKALAGKANVYRPKTNCGPTTRGLENIEQWLGDRKWDVVHANWGLHDLKYMGPNNENLAAPDSEGAHQQVPITEYEANIEKLFRRIKQQAKVVIWRETTPVPEGAGGRVAGDSKKYNAAAAKAIAKVGGIETDPMFRYAESVADLQRPKNVHYTAEGSKKLGQHVAEIVEKAIASQSTAPAKQ</sequence>
<reference evidence="2 3" key="1">
    <citation type="submission" date="2023-06" db="EMBL/GenBank/DDBJ databases">
        <title>Roseiconus lacunae JC819 isolated from Gulf of Mannar region, Tamil Nadu.</title>
        <authorList>
            <person name="Pk S."/>
            <person name="Ch S."/>
            <person name="Ch V.R."/>
        </authorList>
    </citation>
    <scope>NUCLEOTIDE SEQUENCE [LARGE SCALE GENOMIC DNA]</scope>
    <source>
        <strain evidence="2 3">JC819</strain>
    </source>
</reference>
<dbReference type="Proteomes" id="UP001239462">
    <property type="component" value="Unassembled WGS sequence"/>
</dbReference>
<feature type="chain" id="PRO_5045644400" evidence="1">
    <location>
        <begin position="23"/>
        <end position="240"/>
    </location>
</feature>